<sequence>MIPDKFKGLLEILKSKLNMDLSESTGVQCIISEDVKWSRGPSFSIMPYGLELGGVTPSPILNSEPKNKKNCFKFYCSERYGFYRSDIYGVNSTVIETEIHQVEGQSTYSIRFDDDGNAIRAFGVIFENGVPNISCRLEDDGEYWCYEYRYEAARITSMIVYASNSAPGTEIFIERNGENVVGLYFYSKDSEVYIYKV</sequence>
<dbReference type="Proteomes" id="UP000545074">
    <property type="component" value="Unassembled WGS sequence"/>
</dbReference>
<gene>
    <name evidence="1" type="ORF">H4C80_21990</name>
</gene>
<proteinExistence type="predicted"/>
<dbReference type="AlphaFoldDB" id="A0A7W2KJN0"/>
<evidence type="ECO:0000313" key="2">
    <source>
        <dbReference type="Proteomes" id="UP000545074"/>
    </source>
</evidence>
<dbReference type="EMBL" id="JACGCX010000019">
    <property type="protein sequence ID" value="MBA6099773.1"/>
    <property type="molecule type" value="Genomic_DNA"/>
</dbReference>
<reference evidence="1 2" key="1">
    <citation type="submission" date="2020-07" db="EMBL/GenBank/DDBJ databases">
        <title>Diversity of carbapenemase encoding genes among Pseudomonas putida group clinical isolates in a tertiary Brazilian hospital.</title>
        <authorList>
            <person name="Alberto-Lei F."/>
            <person name="Nodari C.S."/>
            <person name="Streling A.P."/>
            <person name="Paulino J.T."/>
            <person name="Bessa-Neto F.O."/>
            <person name="Cayo R."/>
            <person name="Gales A.C."/>
        </authorList>
    </citation>
    <scope>NUCLEOTIDE SEQUENCE [LARGE SCALE GENOMIC DNA]</scope>
    <source>
        <strain evidence="1 2">12815</strain>
    </source>
</reference>
<comment type="caution">
    <text evidence="1">The sequence shown here is derived from an EMBL/GenBank/DDBJ whole genome shotgun (WGS) entry which is preliminary data.</text>
</comment>
<dbReference type="RefSeq" id="WP_182390302.1">
    <property type="nucleotide sequence ID" value="NZ_JACGCX010000019.1"/>
</dbReference>
<name>A0A7W2KJN0_9PSED</name>
<organism evidence="1 2">
    <name type="scientific">Pseudomonas juntendi</name>
    <dbReference type="NCBI Taxonomy" id="2666183"/>
    <lineage>
        <taxon>Bacteria</taxon>
        <taxon>Pseudomonadati</taxon>
        <taxon>Pseudomonadota</taxon>
        <taxon>Gammaproteobacteria</taxon>
        <taxon>Pseudomonadales</taxon>
        <taxon>Pseudomonadaceae</taxon>
        <taxon>Pseudomonas</taxon>
    </lineage>
</organism>
<accession>A0A7W2KJN0</accession>
<protein>
    <submittedName>
        <fullName evidence="1">Uncharacterized protein</fullName>
    </submittedName>
</protein>
<evidence type="ECO:0000313" key="1">
    <source>
        <dbReference type="EMBL" id="MBA6099773.1"/>
    </source>
</evidence>